<gene>
    <name evidence="3" type="ORF">DAT39_014723</name>
</gene>
<evidence type="ECO:0000313" key="4">
    <source>
        <dbReference type="Proteomes" id="UP000727407"/>
    </source>
</evidence>
<sequence length="105" mass="11247">MKGCQGATVAPLSCLELSSAALLQTLFPFETPQCCGRTRIRVSAKVFPAVQTLGKSTAVRSRTGSPSQCYTFNRVARALAPGTKLGAEKRGRSRRIRSSSNDSLK</sequence>
<evidence type="ECO:0000256" key="1">
    <source>
        <dbReference type="SAM" id="MobiDB-lite"/>
    </source>
</evidence>
<dbReference type="Proteomes" id="UP000727407">
    <property type="component" value="Unassembled WGS sequence"/>
</dbReference>
<feature type="region of interest" description="Disordered" evidence="1">
    <location>
        <begin position="83"/>
        <end position="105"/>
    </location>
</feature>
<feature type="chain" id="PRO_5035212002" description="Secreted protein" evidence="2">
    <location>
        <begin position="21"/>
        <end position="105"/>
    </location>
</feature>
<keyword evidence="4" id="KW-1185">Reference proteome</keyword>
<accession>A0A8J4THX5</accession>
<dbReference type="AlphaFoldDB" id="A0A8J4THX5"/>
<dbReference type="EMBL" id="QNUK01000317">
    <property type="protein sequence ID" value="KAF5895555.1"/>
    <property type="molecule type" value="Genomic_DNA"/>
</dbReference>
<evidence type="ECO:0008006" key="5">
    <source>
        <dbReference type="Google" id="ProtNLM"/>
    </source>
</evidence>
<evidence type="ECO:0000256" key="2">
    <source>
        <dbReference type="SAM" id="SignalP"/>
    </source>
</evidence>
<comment type="caution">
    <text evidence="3">The sequence shown here is derived from an EMBL/GenBank/DDBJ whole genome shotgun (WGS) entry which is preliminary data.</text>
</comment>
<name>A0A8J4THX5_CLAMG</name>
<reference evidence="3" key="1">
    <citation type="submission" date="2020-07" db="EMBL/GenBank/DDBJ databases">
        <title>Clarias magur genome sequencing, assembly and annotation.</title>
        <authorList>
            <person name="Kushwaha B."/>
            <person name="Kumar R."/>
            <person name="Das P."/>
            <person name="Joshi C.G."/>
            <person name="Kumar D."/>
            <person name="Nagpure N.S."/>
            <person name="Pandey M."/>
            <person name="Agarwal S."/>
            <person name="Srivastava S."/>
            <person name="Singh M."/>
            <person name="Sahoo L."/>
            <person name="Jayasankar P."/>
            <person name="Meher P.K."/>
            <person name="Koringa P.G."/>
            <person name="Iquebal M.A."/>
            <person name="Das S.P."/>
            <person name="Bit A."/>
            <person name="Patnaik S."/>
            <person name="Patel N."/>
            <person name="Shah T.M."/>
            <person name="Hinsu A."/>
            <person name="Jena J.K."/>
        </authorList>
    </citation>
    <scope>NUCLEOTIDE SEQUENCE</scope>
    <source>
        <strain evidence="3">CIFAMagur01</strain>
        <tissue evidence="3">Testis</tissue>
    </source>
</reference>
<organism evidence="3 4">
    <name type="scientific">Clarias magur</name>
    <name type="common">Asian catfish</name>
    <name type="synonym">Macropteronotus magur</name>
    <dbReference type="NCBI Taxonomy" id="1594786"/>
    <lineage>
        <taxon>Eukaryota</taxon>
        <taxon>Metazoa</taxon>
        <taxon>Chordata</taxon>
        <taxon>Craniata</taxon>
        <taxon>Vertebrata</taxon>
        <taxon>Euteleostomi</taxon>
        <taxon>Actinopterygii</taxon>
        <taxon>Neopterygii</taxon>
        <taxon>Teleostei</taxon>
        <taxon>Ostariophysi</taxon>
        <taxon>Siluriformes</taxon>
        <taxon>Clariidae</taxon>
        <taxon>Clarias</taxon>
    </lineage>
</organism>
<keyword evidence="2" id="KW-0732">Signal</keyword>
<proteinExistence type="predicted"/>
<feature type="signal peptide" evidence="2">
    <location>
        <begin position="1"/>
        <end position="20"/>
    </location>
</feature>
<evidence type="ECO:0000313" key="3">
    <source>
        <dbReference type="EMBL" id="KAF5895555.1"/>
    </source>
</evidence>
<protein>
    <recommendedName>
        <fullName evidence="5">Secreted protein</fullName>
    </recommendedName>
</protein>